<accession>A0A6S6M1M1</accession>
<feature type="compositionally biased region" description="Low complexity" evidence="1">
    <location>
        <begin position="125"/>
        <end position="138"/>
    </location>
</feature>
<sequence>MSGKVTFRISAAAAPYIGADKPRQQRLEAARGKVALPPADFVLLVYYLCHDQDPEVKRSAVTTLRSLDAGLLMQVLADPALHPRILDALVQLHGKNPDLRPIFAKHPSLSSAAAAALAVNGGTASAPTPAAVASVSTPEYGSSPRRAHSETPEAAVDEEAGAVQPDEDEPIDEEEYQSKYQMAQAMGVSDKIKMAMTGDKEWRSIMIKDNNKLVSSAAIKNPRMTESEVLSIAKSAVGNDEIMRVICSNKEWIKNAQIRKALVMNSKTPLPHALRFVATLPEKELAQLAKSKNVNSAIASQARRILMSKKDSR</sequence>
<protein>
    <submittedName>
        <fullName evidence="2">Uncharacterized protein</fullName>
    </submittedName>
</protein>
<reference evidence="2 3" key="1">
    <citation type="submission" date="2020-06" db="EMBL/GenBank/DDBJ databases">
        <title>Interaction of electrochemicaly active bacteria, Geobacter bremensis R4 on different carbon anode.</title>
        <authorList>
            <person name="Meng L."/>
            <person name="Yoshida N."/>
        </authorList>
    </citation>
    <scope>NUCLEOTIDE SEQUENCE [LARGE SCALE GENOMIC DNA]</scope>
    <source>
        <strain evidence="2 3">R4</strain>
    </source>
</reference>
<proteinExistence type="predicted"/>
<name>A0A6S6M1M1_9BACT</name>
<dbReference type="Proteomes" id="UP000515472">
    <property type="component" value="Chromosome"/>
</dbReference>
<dbReference type="KEGG" id="gbn:GEOBRER4_21690"/>
<dbReference type="RefSeq" id="WP_185242331.1">
    <property type="nucleotide sequence ID" value="NZ_AP023213.1"/>
</dbReference>
<feature type="region of interest" description="Disordered" evidence="1">
    <location>
        <begin position="125"/>
        <end position="173"/>
    </location>
</feature>
<evidence type="ECO:0000313" key="3">
    <source>
        <dbReference type="Proteomes" id="UP000515472"/>
    </source>
</evidence>
<feature type="compositionally biased region" description="Acidic residues" evidence="1">
    <location>
        <begin position="155"/>
        <end position="173"/>
    </location>
</feature>
<organism evidence="2 3">
    <name type="scientific">Citrifermentans bremense</name>
    <dbReference type="NCBI Taxonomy" id="60035"/>
    <lineage>
        <taxon>Bacteria</taxon>
        <taxon>Pseudomonadati</taxon>
        <taxon>Thermodesulfobacteriota</taxon>
        <taxon>Desulfuromonadia</taxon>
        <taxon>Geobacterales</taxon>
        <taxon>Geobacteraceae</taxon>
        <taxon>Citrifermentans</taxon>
    </lineage>
</organism>
<dbReference type="AlphaFoldDB" id="A0A6S6M1M1"/>
<keyword evidence="3" id="KW-1185">Reference proteome</keyword>
<dbReference type="EMBL" id="AP023213">
    <property type="protein sequence ID" value="BCG47419.1"/>
    <property type="molecule type" value="Genomic_DNA"/>
</dbReference>
<gene>
    <name evidence="2" type="ORF">GEOBRER4_n2251</name>
</gene>
<evidence type="ECO:0000313" key="2">
    <source>
        <dbReference type="EMBL" id="BCG47419.1"/>
    </source>
</evidence>
<evidence type="ECO:0000256" key="1">
    <source>
        <dbReference type="SAM" id="MobiDB-lite"/>
    </source>
</evidence>